<reference evidence="2 3" key="1">
    <citation type="journal article" date="2019" name="Emerg. Microbes Infect.">
        <title>Comprehensive subspecies identification of 175 nontuberculous mycobacteria species based on 7547 genomic profiles.</title>
        <authorList>
            <person name="Matsumoto Y."/>
            <person name="Kinjo T."/>
            <person name="Motooka D."/>
            <person name="Nabeya D."/>
            <person name="Jung N."/>
            <person name="Uechi K."/>
            <person name="Horii T."/>
            <person name="Iida T."/>
            <person name="Fujita J."/>
            <person name="Nakamura S."/>
        </authorList>
    </citation>
    <scope>NUCLEOTIDE SEQUENCE [LARGE SCALE GENOMIC DNA]</scope>
    <source>
        <strain evidence="2 3">JCM 18439</strain>
    </source>
</reference>
<evidence type="ECO:0000313" key="2">
    <source>
        <dbReference type="EMBL" id="BBY45406.1"/>
    </source>
</evidence>
<dbReference type="STRING" id="1249101.BST21_16385"/>
<dbReference type="InterPro" id="IPR043796">
    <property type="entry name" value="ESX-1_EspA/EspE-like"/>
</dbReference>
<name>A0A1X0BQS7_MYCCF</name>
<dbReference type="Proteomes" id="UP000466431">
    <property type="component" value="Chromosome"/>
</dbReference>
<gene>
    <name evidence="2" type="ORF">MCEL_37010</name>
</gene>
<proteinExistence type="predicted"/>
<dbReference type="AlphaFoldDB" id="A0A1X0BQS7"/>
<dbReference type="Pfam" id="PF18879">
    <property type="entry name" value="EspA_EspE"/>
    <property type="match status" value="1"/>
</dbReference>
<keyword evidence="3" id="KW-1185">Reference proteome</keyword>
<dbReference type="KEGG" id="mcee:MCEL_37010"/>
<evidence type="ECO:0000313" key="3">
    <source>
        <dbReference type="Proteomes" id="UP000466431"/>
    </source>
</evidence>
<dbReference type="RefSeq" id="WP_083004597.1">
    <property type="nucleotide sequence ID" value="NZ_AP022591.1"/>
</dbReference>
<feature type="domain" description="ESX-1 secretion-associated protein EspA/EspE-like" evidence="1">
    <location>
        <begin position="19"/>
        <end position="100"/>
    </location>
</feature>
<dbReference type="OrthoDB" id="1187707at2"/>
<organism evidence="2 3">
    <name type="scientific">Mycolicibacterium celeriflavum</name>
    <name type="common">Mycobacterium celeriflavum</name>
    <dbReference type="NCBI Taxonomy" id="1249101"/>
    <lineage>
        <taxon>Bacteria</taxon>
        <taxon>Bacillati</taxon>
        <taxon>Actinomycetota</taxon>
        <taxon>Actinomycetes</taxon>
        <taxon>Mycobacteriales</taxon>
        <taxon>Mycobacteriaceae</taxon>
        <taxon>Mycolicibacterium</taxon>
    </lineage>
</organism>
<evidence type="ECO:0000259" key="1">
    <source>
        <dbReference type="Pfam" id="PF18879"/>
    </source>
</evidence>
<accession>A0A1X0BQS7</accession>
<dbReference type="EMBL" id="AP022591">
    <property type="protein sequence ID" value="BBY45406.1"/>
    <property type="molecule type" value="Genomic_DNA"/>
</dbReference>
<protein>
    <recommendedName>
        <fullName evidence="1">ESX-1 secretion-associated protein EspA/EspE-like domain-containing protein</fullName>
    </recommendedName>
</protein>
<sequence length="168" mass="18476">MSVIDAFLTTWSNARQTYGEGTPQTGAQYDNSSTLRGLQSTLESAALGPRWTGSAATEYDEANTEHRRVIGHLADLDRRLATEVDNSAQSVDAGRRNLDDLRKWVVDTANSVPPGENGALMRMVIAQKGLAELQEIMHRSNAESHAIGGRIRALEQEFRALGDQKFLH</sequence>